<accession>A0A8S3AX39</accession>
<sequence length="67" mass="7804">MFNQALRNENRTMLLPYQNYLNLFISALNKLPSIQDRVWRGVSGDSSQQYHQGTIHIWWGASSCTDM</sequence>
<dbReference type="AlphaFoldDB" id="A0A8S3AX39"/>
<evidence type="ECO:0000313" key="2">
    <source>
        <dbReference type="Proteomes" id="UP000676336"/>
    </source>
</evidence>
<dbReference type="EMBL" id="CAJOBI010139657">
    <property type="protein sequence ID" value="CAF4761993.1"/>
    <property type="molecule type" value="Genomic_DNA"/>
</dbReference>
<comment type="caution">
    <text evidence="1">The sequence shown here is derived from an EMBL/GenBank/DDBJ whole genome shotgun (WGS) entry which is preliminary data.</text>
</comment>
<organism evidence="1 2">
    <name type="scientific">Rotaria magnacalcarata</name>
    <dbReference type="NCBI Taxonomy" id="392030"/>
    <lineage>
        <taxon>Eukaryota</taxon>
        <taxon>Metazoa</taxon>
        <taxon>Spiralia</taxon>
        <taxon>Gnathifera</taxon>
        <taxon>Rotifera</taxon>
        <taxon>Eurotatoria</taxon>
        <taxon>Bdelloidea</taxon>
        <taxon>Philodinida</taxon>
        <taxon>Philodinidae</taxon>
        <taxon>Rotaria</taxon>
    </lineage>
</organism>
<gene>
    <name evidence="1" type="ORF">SMN809_LOCUS45578</name>
</gene>
<name>A0A8S3AX39_9BILA</name>
<reference evidence="1" key="1">
    <citation type="submission" date="2021-02" db="EMBL/GenBank/DDBJ databases">
        <authorList>
            <person name="Nowell W R."/>
        </authorList>
    </citation>
    <scope>NUCLEOTIDE SEQUENCE</scope>
</reference>
<evidence type="ECO:0000313" key="1">
    <source>
        <dbReference type="EMBL" id="CAF4761993.1"/>
    </source>
</evidence>
<feature type="non-terminal residue" evidence="1">
    <location>
        <position position="67"/>
    </location>
</feature>
<dbReference type="Gene3D" id="3.90.176.10">
    <property type="entry name" value="Toxin ADP-ribosyltransferase, Chain A, domain 1"/>
    <property type="match status" value="1"/>
</dbReference>
<dbReference type="Proteomes" id="UP000676336">
    <property type="component" value="Unassembled WGS sequence"/>
</dbReference>
<proteinExistence type="predicted"/>
<protein>
    <submittedName>
        <fullName evidence="1">Uncharacterized protein</fullName>
    </submittedName>
</protein>